<comment type="caution">
    <text evidence="1">The sequence shown here is derived from an EMBL/GenBank/DDBJ whole genome shotgun (WGS) entry which is preliminary data.</text>
</comment>
<dbReference type="Proteomes" id="UP001441944">
    <property type="component" value="Unassembled WGS sequence"/>
</dbReference>
<accession>A0ABQ0AK07</accession>
<name>A0ABQ0AK07_9RHOB</name>
<sequence length="57" mass="6183">MTSKFARQFIAYLGSLGLQSGKQSAGNAWDILKTKDVGLLQPAYESEIIAVVLKVRA</sequence>
<dbReference type="EMBL" id="BAABWU010000005">
    <property type="protein sequence ID" value="GAA6196180.1"/>
    <property type="molecule type" value="Genomic_DNA"/>
</dbReference>
<evidence type="ECO:0000313" key="2">
    <source>
        <dbReference type="Proteomes" id="UP001441944"/>
    </source>
</evidence>
<gene>
    <name evidence="1" type="ORF">NBRC116598_16240</name>
</gene>
<protein>
    <submittedName>
        <fullName evidence="1">Uncharacterized protein</fullName>
    </submittedName>
</protein>
<reference evidence="1 2" key="1">
    <citation type="submission" date="2024-04" db="EMBL/GenBank/DDBJ databases">
        <title>Draft genome sequence of Pseudophaeobacter arcticus NBRC 116598.</title>
        <authorList>
            <person name="Miyakawa T."/>
            <person name="Kusuya Y."/>
            <person name="Miura T."/>
        </authorList>
    </citation>
    <scope>NUCLEOTIDE SEQUENCE [LARGE SCALE GENOMIC DNA]</scope>
    <source>
        <strain evidence="1 2">SU-CL00105</strain>
    </source>
</reference>
<organism evidence="1 2">
    <name type="scientific">Pseudophaeobacter arcticus</name>
    <dbReference type="NCBI Taxonomy" id="385492"/>
    <lineage>
        <taxon>Bacteria</taxon>
        <taxon>Pseudomonadati</taxon>
        <taxon>Pseudomonadota</taxon>
        <taxon>Alphaproteobacteria</taxon>
        <taxon>Rhodobacterales</taxon>
        <taxon>Paracoccaceae</taxon>
        <taxon>Pseudophaeobacter</taxon>
    </lineage>
</organism>
<proteinExistence type="predicted"/>
<evidence type="ECO:0000313" key="1">
    <source>
        <dbReference type="EMBL" id="GAA6196180.1"/>
    </source>
</evidence>
<keyword evidence="2" id="KW-1185">Reference proteome</keyword>